<name>R7TFK7_CAPTE</name>
<sequence>CEPLYNVAIIVPYRQRENHLKMFINNMHRFLSNQSISFTIYVVEHTCPTIFNRAILHNIGYKEAKAEQKFDCYVFHDVDLIPEKLENYYHCDNSPQHLVVTRNRTKYIMFSTRYFGGGVLFSPEHYELINGFTNKIFGWGGEDNNAYFRVLDKNLTIHRYPGSVASYTMFEHGWDTGNPRNDLIVDKREALHPTRNPE</sequence>
<dbReference type="UniPathway" id="UPA00378"/>
<reference evidence="14" key="3">
    <citation type="submission" date="2015-06" db="UniProtKB">
        <authorList>
            <consortium name="EnsemblMetazoa"/>
        </authorList>
    </citation>
    <scope>IDENTIFICATION</scope>
</reference>
<dbReference type="PANTHER" id="PTHR19300">
    <property type="entry name" value="BETA-1,4-GALACTOSYLTRANSFERASE"/>
    <property type="match status" value="1"/>
</dbReference>
<dbReference type="EnsemblMetazoa" id="CapteT92579">
    <property type="protein sequence ID" value="CapteP92579"/>
    <property type="gene ID" value="CapteG92579"/>
</dbReference>
<keyword evidence="7" id="KW-0735">Signal-anchor</keyword>
<evidence type="ECO:0000256" key="3">
    <source>
        <dbReference type="ARBA" id="ARBA00005735"/>
    </source>
</evidence>
<comment type="subcellular location">
    <subcellularLocation>
        <location evidence="1">Membrane</location>
        <topology evidence="1">Single-pass type II membrane protein</topology>
    </subcellularLocation>
</comment>
<evidence type="ECO:0000256" key="4">
    <source>
        <dbReference type="ARBA" id="ARBA00022676"/>
    </source>
</evidence>
<dbReference type="PANTHER" id="PTHR19300:SF57">
    <property type="entry name" value="BETA-1,4-N-ACETYLGALACTOSAMINYLTRANSFERASE"/>
    <property type="match status" value="1"/>
</dbReference>
<dbReference type="STRING" id="283909.R7TFK7"/>
<evidence type="ECO:0000256" key="2">
    <source>
        <dbReference type="ARBA" id="ARBA00004922"/>
    </source>
</evidence>
<dbReference type="HOGENOM" id="CLU_044391_8_0_1"/>
<protein>
    <recommendedName>
        <fullName evidence="16">Galactosyltransferase N-terminal domain-containing protein</fullName>
    </recommendedName>
</protein>
<dbReference type="Pfam" id="PF02709">
    <property type="entry name" value="Glyco_transf_7C"/>
    <property type="match status" value="1"/>
</dbReference>
<dbReference type="Gene3D" id="3.90.550.10">
    <property type="entry name" value="Spore Coat Polysaccharide Biosynthesis Protein SpsA, Chain A"/>
    <property type="match status" value="1"/>
</dbReference>
<dbReference type="InterPro" id="IPR027995">
    <property type="entry name" value="Galactosyl_T_N"/>
</dbReference>
<keyword evidence="6" id="KW-0812">Transmembrane</keyword>
<keyword evidence="9" id="KW-0472">Membrane</keyword>
<feature type="non-terminal residue" evidence="13">
    <location>
        <position position="1"/>
    </location>
</feature>
<evidence type="ECO:0000256" key="7">
    <source>
        <dbReference type="ARBA" id="ARBA00022968"/>
    </source>
</evidence>
<dbReference type="EMBL" id="AMQN01002795">
    <property type="status" value="NOT_ANNOTATED_CDS"/>
    <property type="molecule type" value="Genomic_DNA"/>
</dbReference>
<evidence type="ECO:0000313" key="14">
    <source>
        <dbReference type="EnsemblMetazoa" id="CapteP92579"/>
    </source>
</evidence>
<evidence type="ECO:0000259" key="11">
    <source>
        <dbReference type="Pfam" id="PF02709"/>
    </source>
</evidence>
<feature type="domain" description="Galactosyltransferase N-terminal" evidence="12">
    <location>
        <begin position="1"/>
        <end position="92"/>
    </location>
</feature>
<dbReference type="GO" id="GO:0005975">
    <property type="term" value="P:carbohydrate metabolic process"/>
    <property type="evidence" value="ECO:0007669"/>
    <property type="project" value="InterPro"/>
</dbReference>
<evidence type="ECO:0000256" key="5">
    <source>
        <dbReference type="ARBA" id="ARBA00022679"/>
    </source>
</evidence>
<dbReference type="InterPro" id="IPR029044">
    <property type="entry name" value="Nucleotide-diphossugar_trans"/>
</dbReference>
<reference evidence="13 15" key="2">
    <citation type="journal article" date="2013" name="Nature">
        <title>Insights into bilaterian evolution from three spiralian genomes.</title>
        <authorList>
            <person name="Simakov O."/>
            <person name="Marletaz F."/>
            <person name="Cho S.J."/>
            <person name="Edsinger-Gonzales E."/>
            <person name="Havlak P."/>
            <person name="Hellsten U."/>
            <person name="Kuo D.H."/>
            <person name="Larsson T."/>
            <person name="Lv J."/>
            <person name="Arendt D."/>
            <person name="Savage R."/>
            <person name="Osoegawa K."/>
            <person name="de Jong P."/>
            <person name="Grimwood J."/>
            <person name="Chapman J.A."/>
            <person name="Shapiro H."/>
            <person name="Aerts A."/>
            <person name="Otillar R.P."/>
            <person name="Terry A.Y."/>
            <person name="Boore J.L."/>
            <person name="Grigoriev I.V."/>
            <person name="Lindberg D.R."/>
            <person name="Seaver E.C."/>
            <person name="Weisblat D.A."/>
            <person name="Putnam N.H."/>
            <person name="Rokhsar D.S."/>
        </authorList>
    </citation>
    <scope>NUCLEOTIDE SEQUENCE</scope>
    <source>
        <strain evidence="13 15">I ESC-2004</strain>
    </source>
</reference>
<evidence type="ECO:0000313" key="15">
    <source>
        <dbReference type="Proteomes" id="UP000014760"/>
    </source>
</evidence>
<dbReference type="SUPFAM" id="SSF53448">
    <property type="entry name" value="Nucleotide-diphospho-sugar transferases"/>
    <property type="match status" value="1"/>
</dbReference>
<accession>R7TFK7</accession>
<evidence type="ECO:0000259" key="12">
    <source>
        <dbReference type="Pfam" id="PF13733"/>
    </source>
</evidence>
<evidence type="ECO:0000313" key="13">
    <source>
        <dbReference type="EMBL" id="ELT92534.1"/>
    </source>
</evidence>
<dbReference type="Proteomes" id="UP000014760">
    <property type="component" value="Unassembled WGS sequence"/>
</dbReference>
<keyword evidence="4" id="KW-0328">Glycosyltransferase</keyword>
<evidence type="ECO:0008006" key="16">
    <source>
        <dbReference type="Google" id="ProtNLM"/>
    </source>
</evidence>
<keyword evidence="5" id="KW-0808">Transferase</keyword>
<keyword evidence="15" id="KW-1185">Reference proteome</keyword>
<reference evidence="15" key="1">
    <citation type="submission" date="2012-12" db="EMBL/GenBank/DDBJ databases">
        <authorList>
            <person name="Hellsten U."/>
            <person name="Grimwood J."/>
            <person name="Chapman J.A."/>
            <person name="Shapiro H."/>
            <person name="Aerts A."/>
            <person name="Otillar R.P."/>
            <person name="Terry A.Y."/>
            <person name="Boore J.L."/>
            <person name="Simakov O."/>
            <person name="Marletaz F."/>
            <person name="Cho S.-J."/>
            <person name="Edsinger-Gonzales E."/>
            <person name="Havlak P."/>
            <person name="Kuo D.-H."/>
            <person name="Larsson T."/>
            <person name="Lv J."/>
            <person name="Arendt D."/>
            <person name="Savage R."/>
            <person name="Osoegawa K."/>
            <person name="de Jong P."/>
            <person name="Lindberg D.R."/>
            <person name="Seaver E.C."/>
            <person name="Weisblat D.A."/>
            <person name="Putnam N.H."/>
            <person name="Grigoriev I.V."/>
            <person name="Rokhsar D.S."/>
        </authorList>
    </citation>
    <scope>NUCLEOTIDE SEQUENCE</scope>
    <source>
        <strain evidence="15">I ESC-2004</strain>
    </source>
</reference>
<dbReference type="GO" id="GO:0005794">
    <property type="term" value="C:Golgi apparatus"/>
    <property type="evidence" value="ECO:0007669"/>
    <property type="project" value="TreeGrafter"/>
</dbReference>
<dbReference type="InterPro" id="IPR027791">
    <property type="entry name" value="Galactosyl_T_C"/>
</dbReference>
<evidence type="ECO:0000256" key="9">
    <source>
        <dbReference type="ARBA" id="ARBA00023136"/>
    </source>
</evidence>
<dbReference type="Pfam" id="PF13733">
    <property type="entry name" value="Glyco_transf_7N"/>
    <property type="match status" value="1"/>
</dbReference>
<organism evidence="13">
    <name type="scientific">Capitella teleta</name>
    <name type="common">Polychaete worm</name>
    <dbReference type="NCBI Taxonomy" id="283909"/>
    <lineage>
        <taxon>Eukaryota</taxon>
        <taxon>Metazoa</taxon>
        <taxon>Spiralia</taxon>
        <taxon>Lophotrochozoa</taxon>
        <taxon>Annelida</taxon>
        <taxon>Polychaeta</taxon>
        <taxon>Sedentaria</taxon>
        <taxon>Scolecida</taxon>
        <taxon>Capitellidae</taxon>
        <taxon>Capitella</taxon>
    </lineage>
</organism>
<proteinExistence type="inferred from homology"/>
<evidence type="ECO:0000256" key="6">
    <source>
        <dbReference type="ARBA" id="ARBA00022692"/>
    </source>
</evidence>
<evidence type="ECO:0000256" key="10">
    <source>
        <dbReference type="ARBA" id="ARBA00023180"/>
    </source>
</evidence>
<feature type="domain" description="Galactosyltransferase C-terminal" evidence="11">
    <location>
        <begin position="97"/>
        <end position="172"/>
    </location>
</feature>
<gene>
    <name evidence="13" type="ORF">CAPTEDRAFT_92579</name>
</gene>
<dbReference type="EMBL" id="KB310082">
    <property type="protein sequence ID" value="ELT92534.1"/>
    <property type="molecule type" value="Genomic_DNA"/>
</dbReference>
<keyword evidence="8" id="KW-1133">Transmembrane helix</keyword>
<keyword evidence="10" id="KW-0325">Glycoprotein</keyword>
<dbReference type="InterPro" id="IPR003859">
    <property type="entry name" value="Galactosyl_T"/>
</dbReference>
<dbReference type="OrthoDB" id="10016069at2759"/>
<comment type="similarity">
    <text evidence="3">Belongs to the glycosyltransferase 7 family.</text>
</comment>
<dbReference type="GO" id="GO:0016020">
    <property type="term" value="C:membrane"/>
    <property type="evidence" value="ECO:0007669"/>
    <property type="project" value="UniProtKB-SubCell"/>
</dbReference>
<evidence type="ECO:0000256" key="1">
    <source>
        <dbReference type="ARBA" id="ARBA00004606"/>
    </source>
</evidence>
<dbReference type="GO" id="GO:0008378">
    <property type="term" value="F:galactosyltransferase activity"/>
    <property type="evidence" value="ECO:0007669"/>
    <property type="project" value="TreeGrafter"/>
</dbReference>
<dbReference type="PRINTS" id="PR02050">
    <property type="entry name" value="B14GALTRFASE"/>
</dbReference>
<evidence type="ECO:0000256" key="8">
    <source>
        <dbReference type="ARBA" id="ARBA00022989"/>
    </source>
</evidence>
<dbReference type="OMA" id="RYWLHYM"/>
<comment type="pathway">
    <text evidence="2">Protein modification; protein glycosylation.</text>
</comment>
<dbReference type="AlphaFoldDB" id="R7TFK7"/>